<dbReference type="Pfam" id="PF12770">
    <property type="entry name" value="CHAT"/>
    <property type="match status" value="1"/>
</dbReference>
<evidence type="ECO:0000313" key="4">
    <source>
        <dbReference type="Proteomes" id="UP001239909"/>
    </source>
</evidence>
<feature type="signal peptide" evidence="1">
    <location>
        <begin position="1"/>
        <end position="29"/>
    </location>
</feature>
<organism evidence="3 4">
    <name type="scientific">Paralimibaculum aggregatum</name>
    <dbReference type="NCBI Taxonomy" id="3036245"/>
    <lineage>
        <taxon>Bacteria</taxon>
        <taxon>Pseudomonadati</taxon>
        <taxon>Pseudomonadota</taxon>
        <taxon>Alphaproteobacteria</taxon>
        <taxon>Rhodobacterales</taxon>
        <taxon>Paracoccaceae</taxon>
        <taxon>Paralimibaculum</taxon>
    </lineage>
</organism>
<dbReference type="RefSeq" id="WP_285670712.1">
    <property type="nucleotide sequence ID" value="NZ_BSYI01000007.1"/>
</dbReference>
<comment type="caution">
    <text evidence="3">The sequence shown here is derived from an EMBL/GenBank/DDBJ whole genome shotgun (WGS) entry which is preliminary data.</text>
</comment>
<reference evidence="3 4" key="1">
    <citation type="submission" date="2023-04" db="EMBL/GenBank/DDBJ databases">
        <title>Marinoamorphus aggregata gen. nov., sp. Nov., isolate from tissue of brittle star Ophioplocus japonicus.</title>
        <authorList>
            <person name="Kawano K."/>
            <person name="Sawayama S."/>
            <person name="Nakagawa S."/>
        </authorList>
    </citation>
    <scope>NUCLEOTIDE SEQUENCE [LARGE SCALE GENOMIC DNA]</scope>
    <source>
        <strain evidence="3 4">NKW23</strain>
    </source>
</reference>
<gene>
    <name evidence="3" type="ORF">LNKW23_11810</name>
</gene>
<evidence type="ECO:0000313" key="3">
    <source>
        <dbReference type="EMBL" id="GMG81968.1"/>
    </source>
</evidence>
<sequence>MTRRTKPRSPLAAAVACGLLLLGGCAERAAAPAPAPGETAGGASQAGGLVDLQRQAFADNALMRFEDAETLYREAAQRSASGIAPGSPEQLEQELYLALNKSNLGEFQPADALFASALAGIERSGSLIPRVRGAVFHAQHLLNQGRAVETVAETQRAIKLGEAAIAEGAAERGVDGLAEQPAAFVMGPQGLEIPQETAKLLAGEAGLDVSGGLATDRLTPREQLSILLAQAYYVEASAGRGGAGGDTAERLARARGHLEAAPEINALWLRAELARLSADLAFERGDLDLADDESASAVRIARRFAAGERPEALLRLQQGRIRLEAGDVSGARDAFDRALAILARGGRGVSFDALAPYLELLAEEPDSPARSEAIFLALQQLRNPATSDTLARLAARLAAGDGPAAEAIRALQDAELAVNREAARLDRLSAASPRDVNAIRLTRTRLASARAAQAAAQAAVAQAAPNFQQIGDRSVDLAAFQASLRPGELFVQVRLGREGGAVAAVTRSRVTLAPLDIGEAEAAAIVGRVRDSVYSPFFDVRGAQELYRRVLAPVQADIDAAEAVIVAPDGPLLSLPPALYVAGDLSGYADRSLDYSRVRWFGAESAVSVTLSVASFHHLRQVAPSAAPEPYRGFGGFVPFGPGQASVVQARREAPPVCLEVLANLGALAPLPATDGEVRRLARLSGAAAPQAVLTGPAFTDSAVLAGDLGRARILHFATHGILPLSADCLPEPALATSLAPAGDGDGLLEAGEIVELALDADLVVLSACDTGGRGAGSALGTGFRGSGGEALSGLVRAFFYAGARNVVASHWLVPDAETGRLMDRLYEGLGAGESPAAAMRAARASLATVPESSHPFYWAAFSAIGDAARAPRGGAG</sequence>
<proteinExistence type="predicted"/>
<feature type="chain" id="PRO_5045159603" evidence="1">
    <location>
        <begin position="30"/>
        <end position="877"/>
    </location>
</feature>
<evidence type="ECO:0000256" key="1">
    <source>
        <dbReference type="SAM" id="SignalP"/>
    </source>
</evidence>
<dbReference type="Proteomes" id="UP001239909">
    <property type="component" value="Unassembled WGS sequence"/>
</dbReference>
<keyword evidence="1" id="KW-0732">Signal</keyword>
<name>A0ABQ6LMA9_9RHOB</name>
<feature type="domain" description="CHAT" evidence="2">
    <location>
        <begin position="543"/>
        <end position="867"/>
    </location>
</feature>
<dbReference type="EMBL" id="BSYI01000007">
    <property type="protein sequence ID" value="GMG81968.1"/>
    <property type="molecule type" value="Genomic_DNA"/>
</dbReference>
<accession>A0ABQ6LMA9</accession>
<evidence type="ECO:0000259" key="2">
    <source>
        <dbReference type="Pfam" id="PF12770"/>
    </source>
</evidence>
<dbReference type="PROSITE" id="PS51257">
    <property type="entry name" value="PROKAR_LIPOPROTEIN"/>
    <property type="match status" value="1"/>
</dbReference>
<protein>
    <submittedName>
        <fullName evidence="3">CHAT domain-containing protein</fullName>
    </submittedName>
</protein>
<keyword evidence="4" id="KW-1185">Reference proteome</keyword>
<dbReference type="InterPro" id="IPR024983">
    <property type="entry name" value="CHAT_dom"/>
</dbReference>